<dbReference type="InterPro" id="IPR000719">
    <property type="entry name" value="Prot_kinase_dom"/>
</dbReference>
<dbReference type="InterPro" id="IPR008271">
    <property type="entry name" value="Ser/Thr_kinase_AS"/>
</dbReference>
<evidence type="ECO:0000256" key="4">
    <source>
        <dbReference type="ARBA" id="ARBA00022840"/>
    </source>
</evidence>
<dbReference type="Gene3D" id="3.30.200.20">
    <property type="entry name" value="Phosphorylase Kinase, domain 1"/>
    <property type="match status" value="1"/>
</dbReference>
<evidence type="ECO:0000259" key="7">
    <source>
        <dbReference type="PROSITE" id="PS50011"/>
    </source>
</evidence>
<feature type="binding site" evidence="5">
    <location>
        <position position="1378"/>
    </location>
    <ligand>
        <name>ATP</name>
        <dbReference type="ChEBI" id="CHEBI:30616"/>
    </ligand>
</feature>
<gene>
    <name evidence="8" type="ORF">P879_04728</name>
</gene>
<dbReference type="Pfam" id="PF00069">
    <property type="entry name" value="Pkinase"/>
    <property type="match status" value="1"/>
</dbReference>
<feature type="domain" description="Protein kinase" evidence="7">
    <location>
        <begin position="1349"/>
        <end position="1686"/>
    </location>
</feature>
<reference evidence="8 9" key="1">
    <citation type="submission" date="2019-07" db="EMBL/GenBank/DDBJ databases">
        <title>Annotation for the trematode Paragonimus westermani.</title>
        <authorList>
            <person name="Choi Y.-J."/>
        </authorList>
    </citation>
    <scope>NUCLEOTIDE SEQUENCE [LARGE SCALE GENOMIC DNA]</scope>
    <source>
        <strain evidence="8">180907_Pwestermani</strain>
    </source>
</reference>
<dbReference type="SMART" id="SM00220">
    <property type="entry name" value="S_TKc"/>
    <property type="match status" value="1"/>
</dbReference>
<dbReference type="PROSITE" id="PS00107">
    <property type="entry name" value="PROTEIN_KINASE_ATP"/>
    <property type="match status" value="1"/>
</dbReference>
<feature type="region of interest" description="Disordered" evidence="6">
    <location>
        <begin position="138"/>
        <end position="181"/>
    </location>
</feature>
<evidence type="ECO:0000256" key="3">
    <source>
        <dbReference type="ARBA" id="ARBA00022777"/>
    </source>
</evidence>
<dbReference type="EMBL" id="JTDF01006773">
    <property type="protein sequence ID" value="KAF8565426.1"/>
    <property type="molecule type" value="Genomic_DNA"/>
</dbReference>
<dbReference type="Gene3D" id="1.10.510.10">
    <property type="entry name" value="Transferase(Phosphotransferase) domain 1"/>
    <property type="match status" value="1"/>
</dbReference>
<accession>A0A8T0DDN2</accession>
<sequence length="1692" mass="187533">MSSSYLSPAKVNVNQLHAPPSSAINSVLTVPSPSKQDSTCSISPIASGDNSGCLSVGTDSVAKTQSTWWRCLLQRSQSSKTRSYASVAKPRSWCGDWNSAGVSPSSYHSPENPDFNLDNRSSDRDPVIWDVCSSVGHRSPDVASTPSSSPPNSFSNSSSENGASADSSVLSSTSSSSSQNSSISSLASMLRLRCAIADSSPSPTSDADMLLAMDLKSELPALEQPNLGDWAFSMLSSSWDDGASLGLPSLVPLWLCMARTPFYLAREAVAVKLEKHVNWNSCEVQPSASSLAHSVNEIRELLTTATRIVYRYRKQLALALKLNTVAQQQFVHFRWSNEDNHILSTEQLQSDSSSEDWVAHRSPPSTYKTVSVRPAWFRCAIEEVRKFVDGSISELSVDLPKLLHAYADCFVRLLETEYSERESSPGELRRCVEEEWNFVRRTYRQLYRCRGGLHYVSPQSSVCQTEQNNCQPPTAEHAFIRVAQRFMSFLTNVLSPPIDAWVESSRIAPTNPSRLLRSELPCAAELRTTDDPMTGDSLTQHGNGYSNDLLTNSTYEDAWASPKSSLVSIATPVGSTRNEFNETWRERRAWLNCLLDLTGILCADLDTSVLLDFGLPVPTLRSADNVKTNKPATVGSGDTDYFDLPSLTKRAHRMFLRKLKFTGHVLLYSWSNKSTNLSSDQSSDHWKQGCIFIWTPVLAPQFNKNTPKPDLSRSTNTGNNQSVEFLNAKSPIQPDDPDDILIPSDARRASRRHVATLVHRLSQQILFKSRKQHTSVLAHRKDSYPVFDPKRLTTSGSSKKHPVASCRAHRSFKTSVEYLLFCPDISPSNWDGPVYVPPSDSSDSVKPPHYKRLLCALRWIVSMCSMSTSSLSSRPSPKAATNSSPAHSTHTIIPIVCWLLSDRPYSAWTVLCESSARFRNWLSLGLTSSLIHNGCGCFSDNTLLDRKTSRRFTVNIQLVPIQPDVCTLVAALRKSLCDLAAQLQGSLLIMESHRRSAQALAAVEPDYLVVLPDTHIDCILHTPPSRSSTFRESVQQTMTVDNVQRAYSVVFGFHKTLVRLLNAAPVRSPDNPTTECNIVKTSGPIQVRLVNLGVQLLTSWGHFVTKCYPRGRGRMPRWANDACQFAYQLCQPWCVKYLRANKLSSLEMTLNTLIPHLVGEDQSTSSVQSPTHSATSLSPGDAREYHVVDRHHGRLTRCHSAITAYTSRLPHSVRYHRLVHSVHGTSGTQMKRQLVHTKHTKSAKSGKPVRANVSSLMDLTEAQQTDSSRRVSEMLRSLAQLDAHHDARLRYNNLIGRPLADFDRSCSPNPNSVVSPAEKPLDEVTLPPSNVLARASVNITGRRHFPYTWNRGRLIGKGVTGKVFQAFNLQTREMMAVKEVAFDYDVDMRTAPATHEETQMVQAQNRLGAFRQECALLSSLSHPSLVRFLGADEQTPKVLRLFTELCSAGTLSDIVRYRPAEALIRRCAWDLACAVAYLHERGIVHRDIKPANIFLVGPPSVDMMNSLRTHKSVANVTEALRLNPGQSLLKLGDFSHSLRLHSLTSTIRGTVGTVQYMAPEVCRGLGSDYGRPCDIWSFCCVILELITGKSPWHDIPNDLAVLYKLGSDQLPKLPSIRSKRIGCALSTSMNDLPRSITNGAVKPEDSETDDTQFYASAEAVHLLRAGINADPSKRPSASELFNFDFVQCNLGR</sequence>
<comment type="caution">
    <text evidence="8">The sequence shown here is derived from an EMBL/GenBank/DDBJ whole genome shotgun (WGS) entry which is preliminary data.</text>
</comment>
<feature type="compositionally biased region" description="Low complexity" evidence="6">
    <location>
        <begin position="143"/>
        <end position="181"/>
    </location>
</feature>
<dbReference type="SUPFAM" id="SSF56112">
    <property type="entry name" value="Protein kinase-like (PK-like)"/>
    <property type="match status" value="1"/>
</dbReference>
<dbReference type="PANTHER" id="PTHR48016:SF56">
    <property type="entry name" value="MAPKK KINASE"/>
    <property type="match status" value="1"/>
</dbReference>
<dbReference type="InterPro" id="IPR050538">
    <property type="entry name" value="MAP_kinase_kinase_kinase"/>
</dbReference>
<dbReference type="OrthoDB" id="6255455at2759"/>
<evidence type="ECO:0000256" key="5">
    <source>
        <dbReference type="PROSITE-ProRule" id="PRU10141"/>
    </source>
</evidence>
<keyword evidence="2 5" id="KW-0547">Nucleotide-binding</keyword>
<dbReference type="GO" id="GO:0005524">
    <property type="term" value="F:ATP binding"/>
    <property type="evidence" value="ECO:0007669"/>
    <property type="project" value="UniProtKB-UniRule"/>
</dbReference>
<keyword evidence="9" id="KW-1185">Reference proteome</keyword>
<dbReference type="PROSITE" id="PS50011">
    <property type="entry name" value="PROTEIN_KINASE_DOM"/>
    <property type="match status" value="1"/>
</dbReference>
<dbReference type="InterPro" id="IPR011009">
    <property type="entry name" value="Kinase-like_dom_sf"/>
</dbReference>
<proteinExistence type="predicted"/>
<evidence type="ECO:0000256" key="6">
    <source>
        <dbReference type="SAM" id="MobiDB-lite"/>
    </source>
</evidence>
<evidence type="ECO:0000313" key="9">
    <source>
        <dbReference type="Proteomes" id="UP000699462"/>
    </source>
</evidence>
<dbReference type="PROSITE" id="PS00108">
    <property type="entry name" value="PROTEIN_KINASE_ST"/>
    <property type="match status" value="1"/>
</dbReference>
<evidence type="ECO:0000256" key="2">
    <source>
        <dbReference type="ARBA" id="ARBA00022741"/>
    </source>
</evidence>
<dbReference type="GO" id="GO:0004672">
    <property type="term" value="F:protein kinase activity"/>
    <property type="evidence" value="ECO:0007669"/>
    <property type="project" value="InterPro"/>
</dbReference>
<name>A0A8T0DDN2_9TREM</name>
<dbReference type="PANTHER" id="PTHR48016">
    <property type="entry name" value="MAP KINASE KINASE KINASE SSK2-RELATED-RELATED"/>
    <property type="match status" value="1"/>
</dbReference>
<keyword evidence="3" id="KW-0418">Kinase</keyword>
<dbReference type="Proteomes" id="UP000699462">
    <property type="component" value="Unassembled WGS sequence"/>
</dbReference>
<protein>
    <recommendedName>
        <fullName evidence="7">Protein kinase domain-containing protein</fullName>
    </recommendedName>
</protein>
<evidence type="ECO:0000256" key="1">
    <source>
        <dbReference type="ARBA" id="ARBA00022679"/>
    </source>
</evidence>
<evidence type="ECO:0000313" key="8">
    <source>
        <dbReference type="EMBL" id="KAF8565426.1"/>
    </source>
</evidence>
<organism evidence="8 9">
    <name type="scientific">Paragonimus westermani</name>
    <dbReference type="NCBI Taxonomy" id="34504"/>
    <lineage>
        <taxon>Eukaryota</taxon>
        <taxon>Metazoa</taxon>
        <taxon>Spiralia</taxon>
        <taxon>Lophotrochozoa</taxon>
        <taxon>Platyhelminthes</taxon>
        <taxon>Trematoda</taxon>
        <taxon>Digenea</taxon>
        <taxon>Plagiorchiida</taxon>
        <taxon>Troglotremata</taxon>
        <taxon>Troglotrematidae</taxon>
        <taxon>Paragonimus</taxon>
    </lineage>
</organism>
<keyword evidence="4 5" id="KW-0067">ATP-binding</keyword>
<dbReference type="InterPro" id="IPR017441">
    <property type="entry name" value="Protein_kinase_ATP_BS"/>
</dbReference>
<feature type="region of interest" description="Disordered" evidence="6">
    <location>
        <begin position="1161"/>
        <end position="1181"/>
    </location>
</feature>
<keyword evidence="1" id="KW-0808">Transferase</keyword>
<feature type="compositionally biased region" description="Polar residues" evidence="6">
    <location>
        <begin position="1161"/>
        <end position="1178"/>
    </location>
</feature>